<dbReference type="AlphaFoldDB" id="K8ELN5"/>
<feature type="compositionally biased region" description="Basic residues" evidence="1">
    <location>
        <begin position="136"/>
        <end position="151"/>
    </location>
</feature>
<organism evidence="2 3">
    <name type="scientific">Bathycoccus prasinos</name>
    <dbReference type="NCBI Taxonomy" id="41875"/>
    <lineage>
        <taxon>Eukaryota</taxon>
        <taxon>Viridiplantae</taxon>
        <taxon>Chlorophyta</taxon>
        <taxon>Mamiellophyceae</taxon>
        <taxon>Mamiellales</taxon>
        <taxon>Bathycoccaceae</taxon>
        <taxon>Bathycoccus</taxon>
    </lineage>
</organism>
<evidence type="ECO:0000313" key="2">
    <source>
        <dbReference type="EMBL" id="CCO18951.1"/>
    </source>
</evidence>
<accession>K8ELN5</accession>
<feature type="compositionally biased region" description="Polar residues" evidence="1">
    <location>
        <begin position="22"/>
        <end position="32"/>
    </location>
</feature>
<feature type="compositionally biased region" description="Low complexity" evidence="1">
    <location>
        <begin position="74"/>
        <end position="117"/>
    </location>
</feature>
<proteinExistence type="predicted"/>
<reference evidence="2 3" key="1">
    <citation type="submission" date="2011-10" db="EMBL/GenBank/DDBJ databases">
        <authorList>
            <person name="Genoscope - CEA"/>
        </authorList>
    </citation>
    <scope>NUCLEOTIDE SEQUENCE [LARGE SCALE GENOMIC DNA]</scope>
    <source>
        <strain evidence="2 3">RCC 1105</strain>
    </source>
</reference>
<sequence length="151" mass="15511">MFSLTQSASFCAGAKVNVAAQKKQQSKISRSIQAGKAISSESLSKRDFLSAAVLSFGFLSVGDANAATKRVRKSSSSSAAPVKKSPAATKKSAAKPAYKPKGKTVVPAPSVATSPAARRGRRGVPIAGKSSSVSAGKRKTRSPAQARKGKY</sequence>
<evidence type="ECO:0000313" key="3">
    <source>
        <dbReference type="Proteomes" id="UP000198341"/>
    </source>
</evidence>
<dbReference type="GeneID" id="19012392"/>
<evidence type="ECO:0000256" key="1">
    <source>
        <dbReference type="SAM" id="MobiDB-lite"/>
    </source>
</evidence>
<feature type="region of interest" description="Disordered" evidence="1">
    <location>
        <begin position="67"/>
        <end position="151"/>
    </location>
</feature>
<name>K8ELN5_9CHLO</name>
<keyword evidence="3" id="KW-1185">Reference proteome</keyword>
<dbReference type="RefSeq" id="XP_007509836.1">
    <property type="nucleotide sequence ID" value="XM_007509774.1"/>
</dbReference>
<dbReference type="KEGG" id="bpg:Bathy12g01790"/>
<dbReference type="EMBL" id="FO082267">
    <property type="protein sequence ID" value="CCO18951.1"/>
    <property type="molecule type" value="Genomic_DNA"/>
</dbReference>
<feature type="region of interest" description="Disordered" evidence="1">
    <location>
        <begin position="21"/>
        <end position="41"/>
    </location>
</feature>
<gene>
    <name evidence="2" type="ordered locus">Bathy12g01790</name>
</gene>
<dbReference type="Proteomes" id="UP000198341">
    <property type="component" value="Chromosome 12"/>
</dbReference>
<protein>
    <submittedName>
        <fullName evidence="2">Uncharacterized protein</fullName>
    </submittedName>
</protein>